<dbReference type="InterPro" id="IPR012674">
    <property type="entry name" value="Calycin"/>
</dbReference>
<organism evidence="3 4">
    <name type="scientific">Cotesia glomerata</name>
    <name type="common">Lepidopteran parasitic wasp</name>
    <name type="synonym">Apanteles glomeratus</name>
    <dbReference type="NCBI Taxonomy" id="32391"/>
    <lineage>
        <taxon>Eukaryota</taxon>
        <taxon>Metazoa</taxon>
        <taxon>Ecdysozoa</taxon>
        <taxon>Arthropoda</taxon>
        <taxon>Hexapoda</taxon>
        <taxon>Insecta</taxon>
        <taxon>Pterygota</taxon>
        <taxon>Neoptera</taxon>
        <taxon>Endopterygota</taxon>
        <taxon>Hymenoptera</taxon>
        <taxon>Apocrita</taxon>
        <taxon>Ichneumonoidea</taxon>
        <taxon>Braconidae</taxon>
        <taxon>Microgastrinae</taxon>
        <taxon>Cotesia</taxon>
    </lineage>
</organism>
<dbReference type="Gene3D" id="2.40.128.20">
    <property type="match status" value="1"/>
</dbReference>
<dbReference type="EMBL" id="JAHXZJ010001119">
    <property type="protein sequence ID" value="KAH0555069.1"/>
    <property type="molecule type" value="Genomic_DNA"/>
</dbReference>
<sequence>MLGLFINIIFCVTAGAFAQSTSASSYSSSSSSSHANSYGSNTIPGSQTLMNGPCPDIVADRYELNSFSGRWYELERSINMYDSFDECQEIEWRETNTNSTILIFSAASVLTNETSTTLAEVVPTEKGFMFTYLLPILGRISNEHQFIGTDFDTYLINWSCENVDDNKHIERTYVFSRHPKLTRAIKHAKRRAFRKYHLTLPKMIPRDFSNCTAAFKTYNYL</sequence>
<dbReference type="InterPro" id="IPR000566">
    <property type="entry name" value="Lipocln_cytosolic_FA-bd_dom"/>
</dbReference>
<evidence type="ECO:0000313" key="3">
    <source>
        <dbReference type="EMBL" id="KAH0555069.1"/>
    </source>
</evidence>
<feature type="chain" id="PRO_5044023552" description="Lipocalin/cytosolic fatty-acid binding domain-containing protein" evidence="1">
    <location>
        <begin position="19"/>
        <end position="221"/>
    </location>
</feature>
<gene>
    <name evidence="3" type="ORF">KQX54_015072</name>
</gene>
<feature type="signal peptide" evidence="1">
    <location>
        <begin position="1"/>
        <end position="18"/>
    </location>
</feature>
<reference evidence="3 4" key="1">
    <citation type="journal article" date="2021" name="J. Hered.">
        <title>A chromosome-level genome assembly of the parasitoid wasp, Cotesia glomerata (Hymenoptera: Braconidae).</title>
        <authorList>
            <person name="Pinto B.J."/>
            <person name="Weis J.J."/>
            <person name="Gamble T."/>
            <person name="Ode P.J."/>
            <person name="Paul R."/>
            <person name="Zaspel J.M."/>
        </authorList>
    </citation>
    <scope>NUCLEOTIDE SEQUENCE [LARGE SCALE GENOMIC DNA]</scope>
    <source>
        <strain evidence="3">CgM1</strain>
    </source>
</reference>
<feature type="domain" description="Lipocalin/cytosolic fatty-acid binding" evidence="2">
    <location>
        <begin position="105"/>
        <end position="199"/>
    </location>
</feature>
<keyword evidence="1" id="KW-0732">Signal</keyword>
<evidence type="ECO:0000256" key="1">
    <source>
        <dbReference type="SAM" id="SignalP"/>
    </source>
</evidence>
<dbReference type="GO" id="GO:0031409">
    <property type="term" value="F:pigment binding"/>
    <property type="evidence" value="ECO:0007669"/>
    <property type="project" value="InterPro"/>
</dbReference>
<dbReference type="InterPro" id="IPR003057">
    <property type="entry name" value="Invtbrt_color"/>
</dbReference>
<proteinExistence type="predicted"/>
<evidence type="ECO:0000313" key="4">
    <source>
        <dbReference type="Proteomes" id="UP000826195"/>
    </source>
</evidence>
<dbReference type="AlphaFoldDB" id="A0AAV7IQB3"/>
<protein>
    <recommendedName>
        <fullName evidence="2">Lipocalin/cytosolic fatty-acid binding domain-containing protein</fullName>
    </recommendedName>
</protein>
<dbReference type="Proteomes" id="UP000826195">
    <property type="component" value="Unassembled WGS sequence"/>
</dbReference>
<evidence type="ECO:0000259" key="2">
    <source>
        <dbReference type="Pfam" id="PF00061"/>
    </source>
</evidence>
<dbReference type="PRINTS" id="PR01273">
    <property type="entry name" value="INVTBRTCOLOR"/>
</dbReference>
<dbReference type="Pfam" id="PF00061">
    <property type="entry name" value="Lipocalin"/>
    <property type="match status" value="1"/>
</dbReference>
<dbReference type="SUPFAM" id="SSF50814">
    <property type="entry name" value="Lipocalins"/>
    <property type="match status" value="1"/>
</dbReference>
<comment type="caution">
    <text evidence="3">The sequence shown here is derived from an EMBL/GenBank/DDBJ whole genome shotgun (WGS) entry which is preliminary data.</text>
</comment>
<accession>A0AAV7IQB3</accession>
<keyword evidence="4" id="KW-1185">Reference proteome</keyword>
<name>A0AAV7IQB3_COTGL</name>